<keyword evidence="5 8" id="KW-0067">ATP-binding</keyword>
<evidence type="ECO:0000256" key="6">
    <source>
        <dbReference type="ARBA" id="ARBA00023122"/>
    </source>
</evidence>
<keyword evidence="8" id="KW-0472">Membrane</keyword>
<keyword evidence="8" id="KW-1003">Cell membrane</keyword>
<keyword evidence="3" id="KW-0677">Repeat</keyword>
<evidence type="ECO:0000256" key="8">
    <source>
        <dbReference type="RuleBase" id="RU369116"/>
    </source>
</evidence>
<dbReference type="InterPro" id="IPR017871">
    <property type="entry name" value="ABC_transporter-like_CS"/>
</dbReference>
<evidence type="ECO:0000313" key="11">
    <source>
        <dbReference type="EMBL" id="KGJ55004.1"/>
    </source>
</evidence>
<dbReference type="Pfam" id="PF00005">
    <property type="entry name" value="ABC_tran"/>
    <property type="match status" value="1"/>
</dbReference>
<dbReference type="SMART" id="SM00382">
    <property type="entry name" value="AAA"/>
    <property type="match status" value="1"/>
</dbReference>
<dbReference type="Gene3D" id="3.10.580.10">
    <property type="entry name" value="CBS-domain"/>
    <property type="match status" value="1"/>
</dbReference>
<comment type="catalytic activity">
    <reaction evidence="8">
        <text>a quaternary ammonium(out) + ATP + H2O = a quaternary ammonium(in) + ADP + phosphate + H(+)</text>
        <dbReference type="Rhea" id="RHEA:11036"/>
        <dbReference type="ChEBI" id="CHEBI:15377"/>
        <dbReference type="ChEBI" id="CHEBI:15378"/>
        <dbReference type="ChEBI" id="CHEBI:30616"/>
        <dbReference type="ChEBI" id="CHEBI:35267"/>
        <dbReference type="ChEBI" id="CHEBI:43474"/>
        <dbReference type="ChEBI" id="CHEBI:456216"/>
    </reaction>
</comment>
<dbReference type="Gene3D" id="3.40.50.300">
    <property type="entry name" value="P-loop containing nucleotide triphosphate hydrolases"/>
    <property type="match status" value="1"/>
</dbReference>
<dbReference type="InterPro" id="IPR005892">
    <property type="entry name" value="Gly-betaine_transp_ATP-bd"/>
</dbReference>
<keyword evidence="2 8" id="KW-0813">Transport</keyword>
<comment type="subcellular location">
    <subcellularLocation>
        <location evidence="8">Cell inner membrane</location>
        <topology evidence="8">Peripheral membrane protein</topology>
    </subcellularLocation>
</comment>
<accession>A0A099IAF7</accession>
<dbReference type="GO" id="GO:0005524">
    <property type="term" value="F:ATP binding"/>
    <property type="evidence" value="ECO:0007669"/>
    <property type="project" value="UniProtKB-UniRule"/>
</dbReference>
<dbReference type="Proteomes" id="UP000503330">
    <property type="component" value="Chromosome"/>
</dbReference>
<dbReference type="Proteomes" id="UP000604383">
    <property type="component" value="Unassembled WGS sequence"/>
</dbReference>
<evidence type="ECO:0000313" key="12">
    <source>
        <dbReference type="EMBL" id="MCR0233231.1"/>
    </source>
</evidence>
<name>A0A099IAF7_CLOIN</name>
<dbReference type="InterPro" id="IPR027417">
    <property type="entry name" value="P-loop_NTPase"/>
</dbReference>
<reference evidence="11 15" key="1">
    <citation type="submission" date="2014-08" db="EMBL/GenBank/DDBJ databases">
        <title>Clostridium innocuum, an unnegligible vancomycin-resistant pathogen causing extra-intestinal infections.</title>
        <authorList>
            <person name="Feng Y."/>
            <person name="Chiu C.-H."/>
        </authorList>
    </citation>
    <scope>NUCLEOTIDE SEQUENCE [LARGE SCALE GENOMIC DNA]</scope>
    <source>
        <strain evidence="11 15">AN88</strain>
    </source>
</reference>
<evidence type="ECO:0000313" key="14">
    <source>
        <dbReference type="EMBL" id="QJA03157.1"/>
    </source>
</evidence>
<dbReference type="GO" id="GO:0031460">
    <property type="term" value="P:glycine betaine transport"/>
    <property type="evidence" value="ECO:0007669"/>
    <property type="project" value="InterPro"/>
</dbReference>
<dbReference type="FunFam" id="3.40.50.300:FF:000425">
    <property type="entry name" value="Probable ABC transporter, ATP-binding subunit"/>
    <property type="match status" value="1"/>
</dbReference>
<evidence type="ECO:0000256" key="3">
    <source>
        <dbReference type="ARBA" id="ARBA00022737"/>
    </source>
</evidence>
<evidence type="ECO:0000313" key="15">
    <source>
        <dbReference type="Proteomes" id="UP000030008"/>
    </source>
</evidence>
<dbReference type="InterPro" id="IPR000644">
    <property type="entry name" value="CBS_dom"/>
</dbReference>
<evidence type="ECO:0000256" key="7">
    <source>
        <dbReference type="PROSITE-ProRule" id="PRU00703"/>
    </source>
</evidence>
<dbReference type="PROSITE" id="PS00211">
    <property type="entry name" value="ABC_TRANSPORTER_1"/>
    <property type="match status" value="1"/>
</dbReference>
<organism evidence="11 15">
    <name type="scientific">Clostridium innocuum</name>
    <dbReference type="NCBI Taxonomy" id="1522"/>
    <lineage>
        <taxon>Bacteria</taxon>
        <taxon>Bacillati</taxon>
        <taxon>Bacillota</taxon>
        <taxon>Clostridia</taxon>
        <taxon>Eubacteriales</taxon>
        <taxon>Clostridiaceae</taxon>
        <taxon>Clostridium</taxon>
    </lineage>
</organism>
<gene>
    <name evidence="11" type="ORF">CIAN88_00030</name>
    <name evidence="14" type="ORF">G4D54_12215</name>
    <name evidence="13" type="ORF">GT664_07580</name>
    <name evidence="12" type="ORF">MKC95_10685</name>
</gene>
<reference evidence="12" key="4">
    <citation type="journal article" date="2022" name="Clin. Infect. Dis.">
        <title>Association between Clostridium innocuum and antibiotic-associated diarrhea in adults and children: A cross-sectional study and comparative genomics analysis.</title>
        <authorList>
            <person name="Cherny K.E."/>
            <person name="Muscat E.B."/>
            <person name="Balaji A."/>
            <person name="Mukherjee J."/>
            <person name="Ozer E.A."/>
            <person name="Angarone M.P."/>
            <person name="Hauser A.R."/>
            <person name="Sichel J.S."/>
            <person name="Amponsah E."/>
            <person name="Kociolek L.K."/>
        </authorList>
    </citation>
    <scope>NUCLEOTIDE SEQUENCE</scope>
    <source>
        <strain evidence="12">NU1-AC-029v</strain>
    </source>
</reference>
<dbReference type="GO" id="GO:0016887">
    <property type="term" value="F:ATP hydrolysis activity"/>
    <property type="evidence" value="ECO:0007669"/>
    <property type="project" value="UniProtKB-UniRule"/>
</dbReference>
<keyword evidence="8" id="KW-0997">Cell inner membrane</keyword>
<dbReference type="EMBL" id="CP048838">
    <property type="protein sequence ID" value="QJA03157.1"/>
    <property type="molecule type" value="Genomic_DNA"/>
</dbReference>
<evidence type="ECO:0000256" key="2">
    <source>
        <dbReference type="ARBA" id="ARBA00022448"/>
    </source>
</evidence>
<proteinExistence type="inferred from homology"/>
<dbReference type="PROSITE" id="PS51371">
    <property type="entry name" value="CBS"/>
    <property type="match status" value="2"/>
</dbReference>
<sequence>MLEFQHVSKTFKNQEVLHDINMEIHDGEFVVLIGPSGCGKTTSLKMINRLIAPSKGQILLNGSDIRNEDVIRLRRNMGYVIQQTGLFPHMNIEDNMEVIAKLEHVEQAQRRARTRELMEMVGLDYAEFSQRYPQELSGGQQQRVGVARAFALDPDIILMDEPFSALDPITRSSLQDQLLQIQENVRKTIVFVTHDMDEAIKIADRICIMHDGNIVQFDTPEEILKHPVNEFVSSFVGKNRIWDSPELIRASDIMIKRVITTYPGVSLVRAYEYMRYNKVDTLMVVDHSQMLQGMITAKMIRRQPRDNHLLVRDIMVNPAYCAQEDDNLVDVMQQTRQHDFYNVPVLDEQGKLRGLITRSSLVTTFSKQFDLEEGEQA</sequence>
<protein>
    <recommendedName>
        <fullName evidence="8">Quaternary amine transport ATP-binding protein</fullName>
        <ecNumber evidence="8">7.6.2.9</ecNumber>
    </recommendedName>
</protein>
<reference evidence="13" key="2">
    <citation type="journal article" date="2019" name="Nat. Med.">
        <title>A library of human gut bacterial isolates paired with longitudinal multiomics data enables mechanistic microbiome research.</title>
        <authorList>
            <person name="Poyet M."/>
            <person name="Groussin M."/>
            <person name="Gibbons S.M."/>
            <person name="Avila-Pacheco J."/>
            <person name="Jiang X."/>
            <person name="Kearney S.M."/>
            <person name="Perrotta A.R."/>
            <person name="Berdy B."/>
            <person name="Zhao S."/>
            <person name="Lieberman T.D."/>
            <person name="Swanson P.K."/>
            <person name="Smith M."/>
            <person name="Roesemann S."/>
            <person name="Alexander J.E."/>
            <person name="Rich S.A."/>
            <person name="Livny J."/>
            <person name="Vlamakis H."/>
            <person name="Clish C."/>
            <person name="Bullock K."/>
            <person name="Deik A."/>
            <person name="Scott J."/>
            <person name="Pierce K.A."/>
            <person name="Xavier R.J."/>
            <person name="Alm E.J."/>
        </authorList>
    </citation>
    <scope>NUCLEOTIDE SEQUENCE</scope>
    <source>
        <strain evidence="13">BIOML-A12</strain>
    </source>
</reference>
<dbReference type="SUPFAM" id="SSF54631">
    <property type="entry name" value="CBS-domain pair"/>
    <property type="match status" value="1"/>
</dbReference>
<dbReference type="AlphaFoldDB" id="A0A099IAF7"/>
<evidence type="ECO:0000256" key="4">
    <source>
        <dbReference type="ARBA" id="ARBA00022741"/>
    </source>
</evidence>
<feature type="domain" description="CBS" evidence="10">
    <location>
        <begin position="315"/>
        <end position="371"/>
    </location>
</feature>
<comment type="subunit">
    <text evidence="8">The complex is probably composed of two ATP-binding proteins, two transmembrane proteins and a solute-binding protein.</text>
</comment>
<dbReference type="GO" id="GO:0006865">
    <property type="term" value="P:amino acid transport"/>
    <property type="evidence" value="ECO:0007669"/>
    <property type="project" value="UniProtKB-UniRule"/>
</dbReference>
<evidence type="ECO:0000256" key="1">
    <source>
        <dbReference type="ARBA" id="ARBA00005417"/>
    </source>
</evidence>
<keyword evidence="4 8" id="KW-0547">Nucleotide-binding</keyword>
<dbReference type="GeneID" id="61926314"/>
<reference evidence="14 16" key="3">
    <citation type="submission" date="2020-02" db="EMBL/GenBank/DDBJ databases">
        <authorList>
            <person name="Kociolek L.K."/>
            <person name="Ozer E.A."/>
        </authorList>
    </citation>
    <scope>NUCLEOTIDE SEQUENCE [LARGE SCALE GENOMIC DNA]</scope>
    <source>
        <strain evidence="14 16">ATCC 14501</strain>
    </source>
</reference>
<dbReference type="EMBL" id="JAKTMA010000017">
    <property type="protein sequence ID" value="MCR0233231.1"/>
    <property type="molecule type" value="Genomic_DNA"/>
</dbReference>
<evidence type="ECO:0000256" key="5">
    <source>
        <dbReference type="ARBA" id="ARBA00022840"/>
    </source>
</evidence>
<dbReference type="PANTHER" id="PTHR43117">
    <property type="entry name" value="OSMOPROTECTANT IMPORT ATP-BINDING PROTEIN OSMV"/>
    <property type="match status" value="1"/>
</dbReference>
<dbReference type="Proteomes" id="UP000030008">
    <property type="component" value="Unassembled WGS sequence"/>
</dbReference>
<dbReference type="InterPro" id="IPR003439">
    <property type="entry name" value="ABC_transporter-like_ATP-bd"/>
</dbReference>
<dbReference type="GO" id="GO:0005886">
    <property type="term" value="C:plasma membrane"/>
    <property type="evidence" value="ECO:0007669"/>
    <property type="project" value="UniProtKB-SubCell"/>
</dbReference>
<dbReference type="Pfam" id="PF00571">
    <property type="entry name" value="CBS"/>
    <property type="match status" value="2"/>
</dbReference>
<evidence type="ECO:0000313" key="13">
    <source>
        <dbReference type="EMBL" id="MZH55621.1"/>
    </source>
</evidence>
<evidence type="ECO:0000259" key="9">
    <source>
        <dbReference type="PROSITE" id="PS50893"/>
    </source>
</evidence>
<evidence type="ECO:0000313" key="16">
    <source>
        <dbReference type="Proteomes" id="UP000503330"/>
    </source>
</evidence>
<dbReference type="RefSeq" id="WP_002611392.1">
    <property type="nucleotide sequence ID" value="NZ_AP025565.1"/>
</dbReference>
<dbReference type="PROSITE" id="PS50893">
    <property type="entry name" value="ABC_TRANSPORTER_2"/>
    <property type="match status" value="1"/>
</dbReference>
<dbReference type="EMBL" id="WWTN01000010">
    <property type="protein sequence ID" value="MZH55621.1"/>
    <property type="molecule type" value="Genomic_DNA"/>
</dbReference>
<feature type="domain" description="ABC transporter" evidence="9">
    <location>
        <begin position="2"/>
        <end position="236"/>
    </location>
</feature>
<comment type="similarity">
    <text evidence="1 8">Belongs to the ABC transporter superfamily.</text>
</comment>
<evidence type="ECO:0000259" key="10">
    <source>
        <dbReference type="PROSITE" id="PS51371"/>
    </source>
</evidence>
<dbReference type="InterPro" id="IPR003593">
    <property type="entry name" value="AAA+_ATPase"/>
</dbReference>
<dbReference type="InterPro" id="IPR046342">
    <property type="entry name" value="CBS_dom_sf"/>
</dbReference>
<dbReference type="GO" id="GO:0015418">
    <property type="term" value="F:ABC-type quaternary ammonium compound transporting activity"/>
    <property type="evidence" value="ECO:0007669"/>
    <property type="project" value="UniProtKB-EC"/>
</dbReference>
<dbReference type="NCBIfam" id="TIGR01186">
    <property type="entry name" value="proV"/>
    <property type="match status" value="1"/>
</dbReference>
<feature type="domain" description="CBS" evidence="10">
    <location>
        <begin position="254"/>
        <end position="310"/>
    </location>
</feature>
<dbReference type="PANTHER" id="PTHR43117:SF4">
    <property type="entry name" value="OSMOPROTECTANT IMPORT ATP-BINDING PROTEIN OSMV"/>
    <property type="match status" value="1"/>
</dbReference>
<dbReference type="EC" id="7.6.2.9" evidence="8"/>
<dbReference type="SUPFAM" id="SSF52540">
    <property type="entry name" value="P-loop containing nucleoside triphosphate hydrolases"/>
    <property type="match status" value="1"/>
</dbReference>
<dbReference type="Proteomes" id="UP001203972">
    <property type="component" value="Unassembled WGS sequence"/>
</dbReference>
<dbReference type="EMBL" id="JQIF01000001">
    <property type="protein sequence ID" value="KGJ55004.1"/>
    <property type="molecule type" value="Genomic_DNA"/>
</dbReference>
<keyword evidence="6 7" id="KW-0129">CBS domain</keyword>
<dbReference type="SMART" id="SM00116">
    <property type="entry name" value="CBS"/>
    <property type="match status" value="2"/>
</dbReference>